<accession>A0A250WYH3</accession>
<dbReference type="OrthoDB" id="543698at2759"/>
<evidence type="ECO:0000313" key="2">
    <source>
        <dbReference type="EMBL" id="GAX75881.1"/>
    </source>
</evidence>
<dbReference type="AlphaFoldDB" id="A0A250WYH3"/>
<feature type="compositionally biased region" description="Basic and acidic residues" evidence="1">
    <location>
        <begin position="15"/>
        <end position="41"/>
    </location>
</feature>
<feature type="region of interest" description="Disordered" evidence="1">
    <location>
        <begin position="393"/>
        <end position="419"/>
    </location>
</feature>
<feature type="compositionally biased region" description="Basic and acidic residues" evidence="1">
    <location>
        <begin position="170"/>
        <end position="183"/>
    </location>
</feature>
<feature type="compositionally biased region" description="Basic and acidic residues" evidence="1">
    <location>
        <begin position="258"/>
        <end position="268"/>
    </location>
</feature>
<sequence>MLALNVKERKGIKETLMHGESLSERSEERALGEEARQKQDEMTGTVQHKKRLYTASQHGIRHAVSQAHRRSIADAYAAVVAQLDGIPTDSFTLALYALDRSFNPHPRGLAACLDFNLQASPFITSRAKHHAIYHTAHRIMRKLDNVVHEAAAYCPGELNQLTHRPLSAPADERKRPQARRQERVALSMPQYKSAEAKVVKGSGSGGMSRKSYNTQHEAQVTKQHGEQQLEQRKGDSRGRAPATNSVPRTPSPQQRTQSSKEGHQDVGGHSKPKEHHQLLVRSEDMVDRDMLGYIMRAPYHYRVAQFYTPASSPFRRHRHEAGRAQTAAAGVPHLKAGQGVGQGVARTAVQEGLHTSHIFQMAHEISQVGRPEEGRAVAEAAAAAAAAAKGIVPPSTPNANHPQRGAATPVPGSSAEALGKEDPSIRRVMRLAQALELIEHEQKEANRQACNFEGPSIEAAALVLKILEPISSNDPTSPSRNVGTHMDHGGGAWAHAGGRSNRLHPPRSGVSIERDHLYLPMPLSQPRDAPPQIDMKHHKQNILDISLCPEDKRSRRLSPV</sequence>
<evidence type="ECO:0000313" key="3">
    <source>
        <dbReference type="Proteomes" id="UP000232323"/>
    </source>
</evidence>
<gene>
    <name evidence="2" type="ORF">CEUSTIGMA_g3324.t1</name>
</gene>
<protein>
    <submittedName>
        <fullName evidence="2">Uncharacterized protein</fullName>
    </submittedName>
</protein>
<proteinExistence type="predicted"/>
<keyword evidence="3" id="KW-1185">Reference proteome</keyword>
<feature type="compositionally biased region" description="Basic and acidic residues" evidence="1">
    <location>
        <begin position="223"/>
        <end position="238"/>
    </location>
</feature>
<name>A0A250WYH3_9CHLO</name>
<feature type="region of interest" description="Disordered" evidence="1">
    <location>
        <begin position="15"/>
        <end position="47"/>
    </location>
</feature>
<evidence type="ECO:0000256" key="1">
    <source>
        <dbReference type="SAM" id="MobiDB-lite"/>
    </source>
</evidence>
<organism evidence="2 3">
    <name type="scientific">Chlamydomonas eustigma</name>
    <dbReference type="NCBI Taxonomy" id="1157962"/>
    <lineage>
        <taxon>Eukaryota</taxon>
        <taxon>Viridiplantae</taxon>
        <taxon>Chlorophyta</taxon>
        <taxon>core chlorophytes</taxon>
        <taxon>Chlorophyceae</taxon>
        <taxon>CS clade</taxon>
        <taxon>Chlamydomonadales</taxon>
        <taxon>Chlamydomonadaceae</taxon>
        <taxon>Chlamydomonas</taxon>
    </lineage>
</organism>
<dbReference type="Proteomes" id="UP000232323">
    <property type="component" value="Unassembled WGS sequence"/>
</dbReference>
<feature type="compositionally biased region" description="Polar residues" evidence="1">
    <location>
        <begin position="210"/>
        <end position="222"/>
    </location>
</feature>
<reference evidence="2 3" key="1">
    <citation type="submission" date="2017-08" db="EMBL/GenBank/DDBJ databases">
        <title>Acidophilic green algal genome provides insights into adaptation to an acidic environment.</title>
        <authorList>
            <person name="Hirooka S."/>
            <person name="Hirose Y."/>
            <person name="Kanesaki Y."/>
            <person name="Higuchi S."/>
            <person name="Fujiwara T."/>
            <person name="Onuma R."/>
            <person name="Era A."/>
            <person name="Ohbayashi R."/>
            <person name="Uzuka A."/>
            <person name="Nozaki H."/>
            <person name="Yoshikawa H."/>
            <person name="Miyagishima S.Y."/>
        </authorList>
    </citation>
    <scope>NUCLEOTIDE SEQUENCE [LARGE SCALE GENOMIC DNA]</scope>
    <source>
        <strain evidence="2 3">NIES-2499</strain>
    </source>
</reference>
<feature type="region of interest" description="Disordered" evidence="1">
    <location>
        <begin position="162"/>
        <end position="280"/>
    </location>
</feature>
<dbReference type="EMBL" id="BEGY01000014">
    <property type="protein sequence ID" value="GAX75881.1"/>
    <property type="molecule type" value="Genomic_DNA"/>
</dbReference>
<feature type="compositionally biased region" description="Polar residues" evidence="1">
    <location>
        <begin position="242"/>
        <end position="257"/>
    </location>
</feature>
<comment type="caution">
    <text evidence="2">The sequence shown here is derived from an EMBL/GenBank/DDBJ whole genome shotgun (WGS) entry which is preliminary data.</text>
</comment>